<dbReference type="AlphaFoldDB" id="A0A317MWZ8"/>
<evidence type="ECO:0000259" key="1">
    <source>
        <dbReference type="Pfam" id="PF13619"/>
    </source>
</evidence>
<protein>
    <submittedName>
        <fullName evidence="2">KTSC domain-containing protein</fullName>
    </submittedName>
</protein>
<dbReference type="RefSeq" id="WP_110017909.1">
    <property type="nucleotide sequence ID" value="NZ_QGTJ01000003.1"/>
</dbReference>
<keyword evidence="3" id="KW-1185">Reference proteome</keyword>
<evidence type="ECO:0000313" key="2">
    <source>
        <dbReference type="EMBL" id="PWV63416.1"/>
    </source>
</evidence>
<dbReference type="Pfam" id="PF13619">
    <property type="entry name" value="KTSC"/>
    <property type="match status" value="1"/>
</dbReference>
<organism evidence="2 3">
    <name type="scientific">Plasticicumulans acidivorans</name>
    <dbReference type="NCBI Taxonomy" id="886464"/>
    <lineage>
        <taxon>Bacteria</taxon>
        <taxon>Pseudomonadati</taxon>
        <taxon>Pseudomonadota</taxon>
        <taxon>Gammaproteobacteria</taxon>
        <taxon>Candidatus Competibacteraceae</taxon>
        <taxon>Plasticicumulans</taxon>
    </lineage>
</organism>
<reference evidence="2 3" key="1">
    <citation type="submission" date="2018-05" db="EMBL/GenBank/DDBJ databases">
        <title>Genomic Encyclopedia of Type Strains, Phase IV (KMG-IV): sequencing the most valuable type-strain genomes for metagenomic binning, comparative biology and taxonomic classification.</title>
        <authorList>
            <person name="Goeker M."/>
        </authorList>
    </citation>
    <scope>NUCLEOTIDE SEQUENCE [LARGE SCALE GENOMIC DNA]</scope>
    <source>
        <strain evidence="2 3">DSM 23606</strain>
    </source>
</reference>
<gene>
    <name evidence="2" type="ORF">C7443_103343</name>
</gene>
<comment type="caution">
    <text evidence="2">The sequence shown here is derived from an EMBL/GenBank/DDBJ whole genome shotgun (WGS) entry which is preliminary data.</text>
</comment>
<dbReference type="OrthoDB" id="8612029at2"/>
<dbReference type="InterPro" id="IPR025309">
    <property type="entry name" value="KTSC_dom"/>
</dbReference>
<name>A0A317MWZ8_9GAMM</name>
<proteinExistence type="predicted"/>
<dbReference type="EMBL" id="QGTJ01000003">
    <property type="protein sequence ID" value="PWV63416.1"/>
    <property type="molecule type" value="Genomic_DNA"/>
</dbReference>
<dbReference type="Proteomes" id="UP000246569">
    <property type="component" value="Unassembled WGS sequence"/>
</dbReference>
<accession>A0A317MWZ8</accession>
<sequence length="69" mass="7746">MERTPVSSSNIASIGYDEDNQILEIEFNDGSVYQYSGVPSSEHDGIMNADSKGKYLHANIKKRYSFVKL</sequence>
<evidence type="ECO:0000313" key="3">
    <source>
        <dbReference type="Proteomes" id="UP000246569"/>
    </source>
</evidence>
<feature type="domain" description="KTSC" evidence="1">
    <location>
        <begin position="7"/>
        <end position="64"/>
    </location>
</feature>